<keyword evidence="5" id="KW-0234">DNA repair</keyword>
<dbReference type="Gene3D" id="1.20.1440.120">
    <property type="entry name" value="Recombination protein O, C-terminal domain"/>
    <property type="match status" value="1"/>
</dbReference>
<feature type="domain" description="DNA replication/recombination mediator RecO N-terminal" evidence="7">
    <location>
        <begin position="1"/>
        <end position="80"/>
    </location>
</feature>
<accession>A0A382EGP9</accession>
<sequence length="249" mass="28477">MLISANAIVLKTIPYGDSSIISRLFTEDQGKITVMAKGAWRPKKTAGPLLEPMNHIHLQYYHKNSRDIQILKDVGLIHQFSILRSNLDRIILGQTVVETLDKSTPASNAFPILYRLGWRVLDKMNHADVNFWLVFAFYLYQLSLRLGFMPNLKTCCQCKSVFSHAFINDHTGELICHDCGPQSKLSLNKNSLIFLQNLENLHLDDIQPGIINTVEMYNAINFLEIFTCIHLEGMDKVHSLNMIHKLLKQ</sequence>
<keyword evidence="4" id="KW-0233">DNA recombination</keyword>
<proteinExistence type="inferred from homology"/>
<reference evidence="8" key="1">
    <citation type="submission" date="2018-05" db="EMBL/GenBank/DDBJ databases">
        <authorList>
            <person name="Lanie J.A."/>
            <person name="Ng W.-L."/>
            <person name="Kazmierczak K.M."/>
            <person name="Andrzejewski T.M."/>
            <person name="Davidsen T.M."/>
            <person name="Wayne K.J."/>
            <person name="Tettelin H."/>
            <person name="Glass J.I."/>
            <person name="Rusch D."/>
            <person name="Podicherti R."/>
            <person name="Tsui H.-C.T."/>
            <person name="Winkler M.E."/>
        </authorList>
    </citation>
    <scope>NUCLEOTIDE SEQUENCE</scope>
</reference>
<dbReference type="HAMAP" id="MF_00201">
    <property type="entry name" value="RecO"/>
    <property type="match status" value="1"/>
</dbReference>
<comment type="similarity">
    <text evidence="1">Belongs to the RecO family.</text>
</comment>
<evidence type="ECO:0000256" key="2">
    <source>
        <dbReference type="ARBA" id="ARBA00021310"/>
    </source>
</evidence>
<gene>
    <name evidence="8" type="ORF">METZ01_LOCUS202423</name>
</gene>
<dbReference type="SUPFAM" id="SSF57863">
    <property type="entry name" value="ArfGap/RecO-like zinc finger"/>
    <property type="match status" value="1"/>
</dbReference>
<evidence type="ECO:0000256" key="1">
    <source>
        <dbReference type="ARBA" id="ARBA00007452"/>
    </source>
</evidence>
<dbReference type="EMBL" id="UINC01044302">
    <property type="protein sequence ID" value="SVB49569.1"/>
    <property type="molecule type" value="Genomic_DNA"/>
</dbReference>
<dbReference type="InterPro" id="IPR022572">
    <property type="entry name" value="DNA_rep/recomb_RecO_N"/>
</dbReference>
<organism evidence="8">
    <name type="scientific">marine metagenome</name>
    <dbReference type="NCBI Taxonomy" id="408172"/>
    <lineage>
        <taxon>unclassified sequences</taxon>
        <taxon>metagenomes</taxon>
        <taxon>ecological metagenomes</taxon>
    </lineage>
</organism>
<dbReference type="PANTHER" id="PTHR33991:SF1">
    <property type="entry name" value="DNA REPAIR PROTEIN RECO"/>
    <property type="match status" value="1"/>
</dbReference>
<dbReference type="AlphaFoldDB" id="A0A382EGP9"/>
<evidence type="ECO:0000256" key="4">
    <source>
        <dbReference type="ARBA" id="ARBA00023172"/>
    </source>
</evidence>
<dbReference type="GO" id="GO:0006302">
    <property type="term" value="P:double-strand break repair"/>
    <property type="evidence" value="ECO:0007669"/>
    <property type="project" value="TreeGrafter"/>
</dbReference>
<protein>
    <recommendedName>
        <fullName evidence="2">DNA repair protein RecO</fullName>
    </recommendedName>
    <alternativeName>
        <fullName evidence="6">Recombination protein O</fullName>
    </alternativeName>
</protein>
<evidence type="ECO:0000256" key="5">
    <source>
        <dbReference type="ARBA" id="ARBA00023204"/>
    </source>
</evidence>
<dbReference type="Gene3D" id="2.40.50.140">
    <property type="entry name" value="Nucleic acid-binding proteins"/>
    <property type="match status" value="1"/>
</dbReference>
<dbReference type="InterPro" id="IPR012340">
    <property type="entry name" value="NA-bd_OB-fold"/>
</dbReference>
<name>A0A382EGP9_9ZZZZ</name>
<dbReference type="PANTHER" id="PTHR33991">
    <property type="entry name" value="DNA REPAIR PROTEIN RECO"/>
    <property type="match status" value="1"/>
</dbReference>
<keyword evidence="3" id="KW-0227">DNA damage</keyword>
<evidence type="ECO:0000256" key="3">
    <source>
        <dbReference type="ARBA" id="ARBA00022763"/>
    </source>
</evidence>
<dbReference type="GO" id="GO:0006310">
    <property type="term" value="P:DNA recombination"/>
    <property type="evidence" value="ECO:0007669"/>
    <property type="project" value="UniProtKB-KW"/>
</dbReference>
<evidence type="ECO:0000256" key="6">
    <source>
        <dbReference type="ARBA" id="ARBA00033409"/>
    </source>
</evidence>
<evidence type="ECO:0000313" key="8">
    <source>
        <dbReference type="EMBL" id="SVB49569.1"/>
    </source>
</evidence>
<dbReference type="InterPro" id="IPR003717">
    <property type="entry name" value="RecO"/>
</dbReference>
<evidence type="ECO:0000259" key="7">
    <source>
        <dbReference type="Pfam" id="PF11967"/>
    </source>
</evidence>
<dbReference type="GO" id="GO:0043590">
    <property type="term" value="C:bacterial nucleoid"/>
    <property type="evidence" value="ECO:0007669"/>
    <property type="project" value="TreeGrafter"/>
</dbReference>
<dbReference type="InterPro" id="IPR042242">
    <property type="entry name" value="RecO_C"/>
</dbReference>
<dbReference type="Pfam" id="PF11967">
    <property type="entry name" value="RecO_N"/>
    <property type="match status" value="1"/>
</dbReference>
<dbReference type="Pfam" id="PF02565">
    <property type="entry name" value="RecO_C"/>
    <property type="match status" value="1"/>
</dbReference>
<dbReference type="SUPFAM" id="SSF50249">
    <property type="entry name" value="Nucleic acid-binding proteins"/>
    <property type="match status" value="1"/>
</dbReference>
<dbReference type="NCBIfam" id="TIGR00613">
    <property type="entry name" value="reco"/>
    <property type="match status" value="1"/>
</dbReference>
<dbReference type="InterPro" id="IPR037278">
    <property type="entry name" value="ARFGAP/RecO"/>
</dbReference>